<proteinExistence type="predicted"/>
<comment type="caution">
    <text evidence="1">The sequence shown here is derived from an EMBL/GenBank/DDBJ whole genome shotgun (WGS) entry which is preliminary data.</text>
</comment>
<name>A0ABR0QRI0_GOSAR</name>
<dbReference type="Proteomes" id="UP001358586">
    <property type="component" value="Chromosome 2"/>
</dbReference>
<evidence type="ECO:0000313" key="2">
    <source>
        <dbReference type="Proteomes" id="UP001358586"/>
    </source>
</evidence>
<reference evidence="1 2" key="1">
    <citation type="submission" date="2023-03" db="EMBL/GenBank/DDBJ databases">
        <title>WGS of Gossypium arboreum.</title>
        <authorList>
            <person name="Yu D."/>
        </authorList>
    </citation>
    <scope>NUCLEOTIDE SEQUENCE [LARGE SCALE GENOMIC DNA]</scope>
    <source>
        <tissue evidence="1">Leaf</tissue>
    </source>
</reference>
<accession>A0ABR0QRI0</accession>
<organism evidence="1 2">
    <name type="scientific">Gossypium arboreum</name>
    <name type="common">Tree cotton</name>
    <name type="synonym">Gossypium nanking</name>
    <dbReference type="NCBI Taxonomy" id="29729"/>
    <lineage>
        <taxon>Eukaryota</taxon>
        <taxon>Viridiplantae</taxon>
        <taxon>Streptophyta</taxon>
        <taxon>Embryophyta</taxon>
        <taxon>Tracheophyta</taxon>
        <taxon>Spermatophyta</taxon>
        <taxon>Magnoliopsida</taxon>
        <taxon>eudicotyledons</taxon>
        <taxon>Gunneridae</taxon>
        <taxon>Pentapetalae</taxon>
        <taxon>rosids</taxon>
        <taxon>malvids</taxon>
        <taxon>Malvales</taxon>
        <taxon>Malvaceae</taxon>
        <taxon>Malvoideae</taxon>
        <taxon>Gossypium</taxon>
    </lineage>
</organism>
<protein>
    <submittedName>
        <fullName evidence="1">Uncharacterized protein</fullName>
    </submittedName>
</protein>
<keyword evidence="2" id="KW-1185">Reference proteome</keyword>
<evidence type="ECO:0000313" key="1">
    <source>
        <dbReference type="EMBL" id="KAK5841931.1"/>
    </source>
</evidence>
<gene>
    <name evidence="1" type="ORF">PVK06_004257</name>
</gene>
<dbReference type="EMBL" id="JARKNE010000002">
    <property type="protein sequence ID" value="KAK5841931.1"/>
    <property type="molecule type" value="Genomic_DNA"/>
</dbReference>
<sequence length="93" mass="10325">MENTTLVQHLVSGWGMHIGGSMFDAGNTYWGMTSTSCGWQSISDWGRCETSTRKDDVLPTTSTDEGTSLFHLNLKTLKGVQMKKKKICYSGRT</sequence>